<proteinExistence type="predicted"/>
<evidence type="ECO:0000259" key="2">
    <source>
        <dbReference type="PROSITE" id="PS51841"/>
    </source>
</evidence>
<dbReference type="RefSeq" id="WP_425276675.1">
    <property type="nucleotide sequence ID" value="NZ_MCGQ01000155.1"/>
</dbReference>
<dbReference type="PROSITE" id="PS51841">
    <property type="entry name" value="LTD"/>
    <property type="match status" value="1"/>
</dbReference>
<organism evidence="3 4">
    <name type="scientific">Streptomyces diastatochromogenes</name>
    <dbReference type="NCBI Taxonomy" id="42236"/>
    <lineage>
        <taxon>Bacteria</taxon>
        <taxon>Bacillati</taxon>
        <taxon>Actinomycetota</taxon>
        <taxon>Actinomycetes</taxon>
        <taxon>Kitasatosporales</taxon>
        <taxon>Streptomycetaceae</taxon>
        <taxon>Streptomyces</taxon>
    </lineage>
</organism>
<dbReference type="Pfam" id="PF00932">
    <property type="entry name" value="LTD"/>
    <property type="match status" value="1"/>
</dbReference>
<protein>
    <recommendedName>
        <fullName evidence="2">LTD domain-containing protein</fullName>
    </recommendedName>
</protein>
<evidence type="ECO:0000256" key="1">
    <source>
        <dbReference type="SAM" id="MobiDB-lite"/>
    </source>
</evidence>
<comment type="caution">
    <text evidence="3">The sequence shown here is derived from an EMBL/GenBank/DDBJ whole genome shotgun (WGS) entry which is preliminary data.</text>
</comment>
<dbReference type="Proteomes" id="UP000215483">
    <property type="component" value="Unassembled WGS sequence"/>
</dbReference>
<sequence>MAAALVGAVALPASAADRPSAYPDRAQVVIGDVQYSVHGRYERSNLALNREWVDITNNSRRDVNLSGWTLSDRDGNTYTFRHFWLGGRGTVRVHTGVGRDSSSDVYQDRRSSVWDRNADTATLRNDHGRFVDATSWGEGRRDDHRDYPGDDHRDHRGDGDRHYRGDDHRDHRGDGDGHYRGGDGDNHRGDHRF</sequence>
<feature type="domain" description="LTD" evidence="2">
    <location>
        <begin position="13"/>
        <end position="138"/>
    </location>
</feature>
<reference evidence="3 4" key="1">
    <citation type="submission" date="2016-07" db="EMBL/GenBank/DDBJ databases">
        <title>Draft genome of Streptomyces diastatochromogenes.</title>
        <authorList>
            <person name="Podduturi R."/>
            <person name="Lukassen M.B."/>
            <person name="Clausen N."/>
            <person name="Nielsen J.L."/>
            <person name="Jorgensen N.O."/>
        </authorList>
    </citation>
    <scope>NUCLEOTIDE SEQUENCE [LARGE SCALE GENOMIC DNA]</scope>
    <source>
        <strain evidence="3 4">DSM 40608</strain>
    </source>
</reference>
<name>A0A233RNL4_STRDA</name>
<evidence type="ECO:0000313" key="3">
    <source>
        <dbReference type="EMBL" id="OXY84952.1"/>
    </source>
</evidence>
<dbReference type="AlphaFoldDB" id="A0A233RNL4"/>
<feature type="region of interest" description="Disordered" evidence="1">
    <location>
        <begin position="134"/>
        <end position="193"/>
    </location>
</feature>
<dbReference type="Gene3D" id="2.60.40.1260">
    <property type="entry name" value="Lamin Tail domain"/>
    <property type="match status" value="1"/>
</dbReference>
<dbReference type="EMBL" id="MCGQ01000155">
    <property type="protein sequence ID" value="OXY84952.1"/>
    <property type="molecule type" value="Genomic_DNA"/>
</dbReference>
<dbReference type="SUPFAM" id="SSF74853">
    <property type="entry name" value="Lamin A/C globular tail domain"/>
    <property type="match status" value="1"/>
</dbReference>
<feature type="compositionally biased region" description="Basic and acidic residues" evidence="1">
    <location>
        <begin position="138"/>
        <end position="193"/>
    </location>
</feature>
<gene>
    <name evidence="3" type="ORF">BEK98_46140</name>
</gene>
<evidence type="ECO:0000313" key="4">
    <source>
        <dbReference type="Proteomes" id="UP000215483"/>
    </source>
</evidence>
<dbReference type="InterPro" id="IPR036415">
    <property type="entry name" value="Lamin_tail_dom_sf"/>
</dbReference>
<dbReference type="InterPro" id="IPR001322">
    <property type="entry name" value="Lamin_tail_dom"/>
</dbReference>
<keyword evidence="4" id="KW-1185">Reference proteome</keyword>
<accession>A0A233RNL4</accession>